<proteinExistence type="predicted"/>
<accession>A0ABZ2CNQ5</accession>
<dbReference type="EMBL" id="CP137640">
    <property type="protein sequence ID" value="WVX83555.1"/>
    <property type="molecule type" value="Genomic_DNA"/>
</dbReference>
<feature type="transmembrane region" description="Helical" evidence="1">
    <location>
        <begin position="6"/>
        <end position="26"/>
    </location>
</feature>
<protein>
    <submittedName>
        <fullName evidence="2">YvrJ family protein</fullName>
    </submittedName>
</protein>
<keyword evidence="1" id="KW-1133">Transmembrane helix</keyword>
<name>A0ABZ2CNQ5_9BACI</name>
<dbReference type="RefSeq" id="WP_422392262.1">
    <property type="nucleotide sequence ID" value="NZ_CP137640.1"/>
</dbReference>
<keyword evidence="1" id="KW-0812">Transmembrane</keyword>
<sequence>MTIVEQFIPLISEVGFPIAVTLFLLYQIEAKLDSVFNRIKAFRNA</sequence>
<keyword evidence="1" id="KW-0472">Membrane</keyword>
<keyword evidence="3" id="KW-1185">Reference proteome</keyword>
<evidence type="ECO:0000313" key="2">
    <source>
        <dbReference type="EMBL" id="WVX83555.1"/>
    </source>
</evidence>
<gene>
    <name evidence="2" type="ORF">R4Z09_11455</name>
</gene>
<evidence type="ECO:0000256" key="1">
    <source>
        <dbReference type="SAM" id="Phobius"/>
    </source>
</evidence>
<dbReference type="Pfam" id="PF12841">
    <property type="entry name" value="YvrJ"/>
    <property type="match status" value="1"/>
</dbReference>
<reference evidence="2 3" key="1">
    <citation type="submission" date="2023-10" db="EMBL/GenBank/DDBJ databases">
        <title>Niallia locisalis sp.nov. isolated from a salt pond sample.</title>
        <authorList>
            <person name="Li X.-J."/>
            <person name="Dong L."/>
        </authorList>
    </citation>
    <scope>NUCLEOTIDE SEQUENCE [LARGE SCALE GENOMIC DNA]</scope>
    <source>
        <strain evidence="2 3">DSM 29761</strain>
    </source>
</reference>
<dbReference type="InterPro" id="IPR024419">
    <property type="entry name" value="YvrJ"/>
</dbReference>
<dbReference type="Proteomes" id="UP001357223">
    <property type="component" value="Chromosome"/>
</dbReference>
<organism evidence="2 3">
    <name type="scientific">Niallia oryzisoli</name>
    <dbReference type="NCBI Taxonomy" id="1737571"/>
    <lineage>
        <taxon>Bacteria</taxon>
        <taxon>Bacillati</taxon>
        <taxon>Bacillota</taxon>
        <taxon>Bacilli</taxon>
        <taxon>Bacillales</taxon>
        <taxon>Bacillaceae</taxon>
        <taxon>Niallia</taxon>
    </lineage>
</organism>
<evidence type="ECO:0000313" key="3">
    <source>
        <dbReference type="Proteomes" id="UP001357223"/>
    </source>
</evidence>